<evidence type="ECO:0000256" key="1">
    <source>
        <dbReference type="ARBA" id="ARBA00004141"/>
    </source>
</evidence>
<feature type="compositionally biased region" description="Polar residues" evidence="6">
    <location>
        <begin position="1"/>
        <end position="15"/>
    </location>
</feature>
<feature type="transmembrane region" description="Helical" evidence="7">
    <location>
        <begin position="517"/>
        <end position="536"/>
    </location>
</feature>
<dbReference type="Gene3D" id="1.20.1250.20">
    <property type="entry name" value="MFS general substrate transporter like domains"/>
    <property type="match status" value="2"/>
</dbReference>
<protein>
    <recommendedName>
        <fullName evidence="10">Phthalate transporter</fullName>
    </recommendedName>
</protein>
<dbReference type="InterPro" id="IPR036259">
    <property type="entry name" value="MFS_trans_sf"/>
</dbReference>
<dbReference type="EMBL" id="JAPUFD010000010">
    <property type="protein sequence ID" value="MDI1489981.1"/>
    <property type="molecule type" value="Genomic_DNA"/>
</dbReference>
<feature type="transmembrane region" description="Helical" evidence="7">
    <location>
        <begin position="275"/>
        <end position="296"/>
    </location>
</feature>
<evidence type="ECO:0000256" key="6">
    <source>
        <dbReference type="SAM" id="MobiDB-lite"/>
    </source>
</evidence>
<gene>
    <name evidence="8" type="ORF">OHK93_001180</name>
</gene>
<feature type="transmembrane region" description="Helical" evidence="7">
    <location>
        <begin position="207"/>
        <end position="230"/>
    </location>
</feature>
<evidence type="ECO:0000256" key="5">
    <source>
        <dbReference type="ARBA" id="ARBA00023136"/>
    </source>
</evidence>
<comment type="caution">
    <text evidence="8">The sequence shown here is derived from an EMBL/GenBank/DDBJ whole genome shotgun (WGS) entry which is preliminary data.</text>
</comment>
<evidence type="ECO:0000256" key="4">
    <source>
        <dbReference type="ARBA" id="ARBA00022989"/>
    </source>
</evidence>
<feature type="transmembrane region" description="Helical" evidence="7">
    <location>
        <begin position="357"/>
        <end position="381"/>
    </location>
</feature>
<dbReference type="Pfam" id="PF07690">
    <property type="entry name" value="MFS_1"/>
    <property type="match status" value="1"/>
</dbReference>
<comment type="subcellular location">
    <subcellularLocation>
        <location evidence="1">Membrane</location>
        <topology evidence="1">Multi-pass membrane protein</topology>
    </subcellularLocation>
</comment>
<dbReference type="PANTHER" id="PTHR43791:SF104">
    <property type="entry name" value="MAJOR FACILITATOR SUPERFAMILY (MFS) PROFILE DOMAIN-CONTAINING PROTEIN-RELATED"/>
    <property type="match status" value="1"/>
</dbReference>
<evidence type="ECO:0008006" key="10">
    <source>
        <dbReference type="Google" id="ProtNLM"/>
    </source>
</evidence>
<feature type="transmembrane region" description="Helical" evidence="7">
    <location>
        <begin position="452"/>
        <end position="471"/>
    </location>
</feature>
<keyword evidence="2" id="KW-0813">Transport</keyword>
<dbReference type="FunFam" id="1.20.1250.20:FF:000106">
    <property type="entry name" value="MFS transporter, putative"/>
    <property type="match status" value="1"/>
</dbReference>
<keyword evidence="4 7" id="KW-1133">Transmembrane helix</keyword>
<name>A0AA43QNZ0_9LECA</name>
<dbReference type="GO" id="GO:0016020">
    <property type="term" value="C:membrane"/>
    <property type="evidence" value="ECO:0007669"/>
    <property type="project" value="UniProtKB-SubCell"/>
</dbReference>
<proteinExistence type="predicted"/>
<evidence type="ECO:0000256" key="7">
    <source>
        <dbReference type="SAM" id="Phobius"/>
    </source>
</evidence>
<feature type="transmembrane region" description="Helical" evidence="7">
    <location>
        <begin position="242"/>
        <end position="263"/>
    </location>
</feature>
<feature type="transmembrane region" description="Helical" evidence="7">
    <location>
        <begin position="393"/>
        <end position="412"/>
    </location>
</feature>
<dbReference type="PANTHER" id="PTHR43791">
    <property type="entry name" value="PERMEASE-RELATED"/>
    <property type="match status" value="1"/>
</dbReference>
<sequence length="569" mass="64698">MGISSVTAQQESDSGSPHPEPRKTTVAKLFSTLKPRRGKEISSYARSRPTRDSFSGNESSEVVSKGGSDPKAEERSLESYYVPIATYEGRHRYDPKATWSQAEETSLIRKLDLRVCAYVCFMFFALQLDRANITQALSDNMLKDLGMNTNDYNTGQTIFYVSFLVAELPSQLVSKKLGPDNWIPIQMVSWSIVASCQSRLTGRATFWLTRSLLGIIEGGFIPDVILYLSYFYSSKELPIRLSFFWGAYGLTFIISAFLAYGILHLGGTHGLHGWQWLFALEGTLTALIGIVSWFYLPPSPYQTASFFRGKEGWFTEREEVIMANRIIRDDPSKGDMHNRQAVGLRLLWQALKDYDMWPIYLLGFTWTIPNQCATAYLTLILRSLNFDAFQTNLLTVPAYTLFILQLIFWTWVSEKINNRFLIVMICQIYILPLLVGLETLPAGSGFAWSRYVLNMMLVGFPYVHAIIVAMTSRNAGSVRTRAVGSALYNMCVQASNIISSNIYRDQDKPFYRTGNKVLLGLVAYNICLIISAKFYYKWRNSSREKIWGRMSDAERVHYLETTSESGNKR</sequence>
<dbReference type="InterPro" id="IPR011701">
    <property type="entry name" value="MFS"/>
</dbReference>
<accession>A0AA43QNZ0</accession>
<feature type="transmembrane region" description="Helical" evidence="7">
    <location>
        <begin position="418"/>
        <end position="440"/>
    </location>
</feature>
<evidence type="ECO:0000313" key="8">
    <source>
        <dbReference type="EMBL" id="MDI1489981.1"/>
    </source>
</evidence>
<keyword evidence="9" id="KW-1185">Reference proteome</keyword>
<reference evidence="8" key="1">
    <citation type="journal article" date="2023" name="Genome Biol. Evol.">
        <title>First Whole Genome Sequence and Flow Cytometry Genome Size Data for the Lichen-Forming Fungus Ramalina farinacea (Ascomycota).</title>
        <authorList>
            <person name="Llewellyn T."/>
            <person name="Mian S."/>
            <person name="Hill R."/>
            <person name="Leitch I.J."/>
            <person name="Gaya E."/>
        </authorList>
    </citation>
    <scope>NUCLEOTIDE SEQUENCE</scope>
    <source>
        <strain evidence="8">LIQ254RAFAR</strain>
    </source>
</reference>
<dbReference type="AlphaFoldDB" id="A0AA43QNZ0"/>
<feature type="region of interest" description="Disordered" evidence="6">
    <location>
        <begin position="1"/>
        <end position="71"/>
    </location>
</feature>
<dbReference type="FunFam" id="1.20.1250.20:FF:000247">
    <property type="entry name" value="MFS general substrate transporter"/>
    <property type="match status" value="1"/>
</dbReference>
<keyword evidence="3 7" id="KW-0812">Transmembrane</keyword>
<feature type="compositionally biased region" description="Polar residues" evidence="6">
    <location>
        <begin position="52"/>
        <end position="62"/>
    </location>
</feature>
<evidence type="ECO:0000256" key="2">
    <source>
        <dbReference type="ARBA" id="ARBA00022448"/>
    </source>
</evidence>
<dbReference type="Proteomes" id="UP001161017">
    <property type="component" value="Unassembled WGS sequence"/>
</dbReference>
<organism evidence="8 9">
    <name type="scientific">Ramalina farinacea</name>
    <dbReference type="NCBI Taxonomy" id="258253"/>
    <lineage>
        <taxon>Eukaryota</taxon>
        <taxon>Fungi</taxon>
        <taxon>Dikarya</taxon>
        <taxon>Ascomycota</taxon>
        <taxon>Pezizomycotina</taxon>
        <taxon>Lecanoromycetes</taxon>
        <taxon>OSLEUM clade</taxon>
        <taxon>Lecanoromycetidae</taxon>
        <taxon>Lecanorales</taxon>
        <taxon>Lecanorineae</taxon>
        <taxon>Ramalinaceae</taxon>
        <taxon>Ramalina</taxon>
    </lineage>
</organism>
<dbReference type="GO" id="GO:0022857">
    <property type="term" value="F:transmembrane transporter activity"/>
    <property type="evidence" value="ECO:0007669"/>
    <property type="project" value="InterPro"/>
</dbReference>
<keyword evidence="5 7" id="KW-0472">Membrane</keyword>
<evidence type="ECO:0000313" key="9">
    <source>
        <dbReference type="Proteomes" id="UP001161017"/>
    </source>
</evidence>
<dbReference type="SUPFAM" id="SSF103473">
    <property type="entry name" value="MFS general substrate transporter"/>
    <property type="match status" value="1"/>
</dbReference>
<evidence type="ECO:0000256" key="3">
    <source>
        <dbReference type="ARBA" id="ARBA00022692"/>
    </source>
</evidence>